<evidence type="ECO:0000313" key="2">
    <source>
        <dbReference type="EMBL" id="KGM51095.1"/>
    </source>
</evidence>
<organism evidence="2 3">
    <name type="scientific">Lysobacter concretionis Ko07 = DSM 16239</name>
    <dbReference type="NCBI Taxonomy" id="1122185"/>
    <lineage>
        <taxon>Bacteria</taxon>
        <taxon>Pseudomonadati</taxon>
        <taxon>Pseudomonadota</taxon>
        <taxon>Gammaproteobacteria</taxon>
        <taxon>Lysobacterales</taxon>
        <taxon>Lysobacteraceae</taxon>
        <taxon>Novilysobacter</taxon>
    </lineage>
</organism>
<dbReference type="eggNOG" id="COG1999">
    <property type="taxonomic scope" value="Bacteria"/>
</dbReference>
<sequence>MSNEQPAATPPIDTRARNRNRAMLVAIFVLFFGSMLVAGLLRFSGWQPEGRKNHGELLQPPTDLRAVTPVLMDGTPYPWNPGERTWRIVLAPPTQCGAECARLGHDLDTVWQLFGKDADRVHVLWICAEASCMPPTEVVLPRTLRQVRPDPQWRASLPGVDDPAGVPVYVIDPNGFVVLRYAPGFDAGGLRADLAKLLKLI</sequence>
<dbReference type="SUPFAM" id="SSF52833">
    <property type="entry name" value="Thioredoxin-like"/>
    <property type="match status" value="1"/>
</dbReference>
<comment type="caution">
    <text evidence="2">The sequence shown here is derived from an EMBL/GenBank/DDBJ whole genome shotgun (WGS) entry which is preliminary data.</text>
</comment>
<protein>
    <recommendedName>
        <fullName evidence="4">Thioredoxin domain-containing protein</fullName>
    </recommendedName>
</protein>
<dbReference type="RefSeq" id="WP_036194835.1">
    <property type="nucleotide sequence ID" value="NZ_AVPS01000008.1"/>
</dbReference>
<evidence type="ECO:0008006" key="4">
    <source>
        <dbReference type="Google" id="ProtNLM"/>
    </source>
</evidence>
<reference evidence="2 3" key="1">
    <citation type="submission" date="2013-08" db="EMBL/GenBank/DDBJ databases">
        <title>Genome sequencing of Lysobacter.</title>
        <authorList>
            <person name="Zhang S."/>
            <person name="Wang G."/>
        </authorList>
    </citation>
    <scope>NUCLEOTIDE SEQUENCE [LARGE SCALE GENOMIC DNA]</scope>
    <source>
        <strain evidence="2 3">Ko07</strain>
    </source>
</reference>
<gene>
    <name evidence="2" type="ORF">N792_11880</name>
</gene>
<keyword evidence="1" id="KW-0472">Membrane</keyword>
<dbReference type="InterPro" id="IPR036249">
    <property type="entry name" value="Thioredoxin-like_sf"/>
</dbReference>
<dbReference type="Proteomes" id="UP000030017">
    <property type="component" value="Unassembled WGS sequence"/>
</dbReference>
<evidence type="ECO:0000313" key="3">
    <source>
        <dbReference type="Proteomes" id="UP000030017"/>
    </source>
</evidence>
<dbReference type="EMBL" id="AVPS01000008">
    <property type="protein sequence ID" value="KGM51095.1"/>
    <property type="molecule type" value="Genomic_DNA"/>
</dbReference>
<evidence type="ECO:0000256" key="1">
    <source>
        <dbReference type="SAM" id="Phobius"/>
    </source>
</evidence>
<dbReference type="STRING" id="1122185.N792_11880"/>
<keyword evidence="3" id="KW-1185">Reference proteome</keyword>
<proteinExistence type="predicted"/>
<keyword evidence="1" id="KW-1133">Transmembrane helix</keyword>
<keyword evidence="1" id="KW-0812">Transmembrane</keyword>
<dbReference type="AlphaFoldDB" id="A0A0A0ELB6"/>
<name>A0A0A0ELB6_9GAMM</name>
<feature type="transmembrane region" description="Helical" evidence="1">
    <location>
        <begin position="22"/>
        <end position="43"/>
    </location>
</feature>
<accession>A0A0A0ELB6</accession>